<evidence type="ECO:0000313" key="16">
    <source>
        <dbReference type="EMBL" id="PPQ74683.1"/>
    </source>
</evidence>
<dbReference type="InterPro" id="IPR002048">
    <property type="entry name" value="EF_hand_dom"/>
</dbReference>
<comment type="caution">
    <text evidence="16">The sequence shown here is derived from an EMBL/GenBank/DDBJ whole genome shotgun (WGS) entry which is preliminary data.</text>
</comment>
<feature type="compositionally biased region" description="Polar residues" evidence="13">
    <location>
        <begin position="399"/>
        <end position="410"/>
    </location>
</feature>
<dbReference type="GO" id="GO:0006646">
    <property type="term" value="P:phosphatidylethanolamine biosynthetic process"/>
    <property type="evidence" value="ECO:0007669"/>
    <property type="project" value="UniProtKB-UniPathway"/>
</dbReference>
<dbReference type="Proteomes" id="UP000284706">
    <property type="component" value="Unassembled WGS sequence"/>
</dbReference>
<feature type="compositionally biased region" description="Polar residues" evidence="13">
    <location>
        <begin position="319"/>
        <end position="330"/>
    </location>
</feature>
<dbReference type="InterPro" id="IPR011992">
    <property type="entry name" value="EF-hand-dom_pair"/>
</dbReference>
<feature type="domain" description="C2" evidence="14">
    <location>
        <begin position="34"/>
        <end position="155"/>
    </location>
</feature>
<feature type="region of interest" description="Disordered" evidence="13">
    <location>
        <begin position="210"/>
        <end position="381"/>
    </location>
</feature>
<dbReference type="SUPFAM" id="SSF49562">
    <property type="entry name" value="C2 domain (Calcium/lipid-binding domain, CaLB)"/>
    <property type="match status" value="2"/>
</dbReference>
<keyword evidence="10" id="KW-1208">Phospholipid metabolism</keyword>
<dbReference type="GO" id="GO:0005509">
    <property type="term" value="F:calcium ion binding"/>
    <property type="evidence" value="ECO:0007669"/>
    <property type="project" value="InterPro"/>
</dbReference>
<feature type="compositionally biased region" description="Low complexity" evidence="13">
    <location>
        <begin position="369"/>
        <end position="381"/>
    </location>
</feature>
<dbReference type="STRING" id="231916.A0A409W8H6"/>
<dbReference type="OrthoDB" id="67700at2759"/>
<dbReference type="InterPro" id="IPR000008">
    <property type="entry name" value="C2_dom"/>
</dbReference>
<keyword evidence="8" id="KW-0594">Phospholipid biosynthesis</keyword>
<dbReference type="SMART" id="SM00239">
    <property type="entry name" value="C2"/>
    <property type="match status" value="2"/>
</dbReference>
<feature type="compositionally biased region" description="Basic and acidic residues" evidence="13">
    <location>
        <begin position="225"/>
        <end position="235"/>
    </location>
</feature>
<evidence type="ECO:0000256" key="1">
    <source>
        <dbReference type="ARBA" id="ARBA00001928"/>
    </source>
</evidence>
<evidence type="ECO:0000256" key="10">
    <source>
        <dbReference type="ARBA" id="ARBA00023264"/>
    </source>
</evidence>
<dbReference type="Pfam" id="PF02666">
    <property type="entry name" value="PS_Dcarbxylase"/>
    <property type="match status" value="1"/>
</dbReference>
<dbReference type="InterPro" id="IPR035892">
    <property type="entry name" value="C2_domain_sf"/>
</dbReference>
<dbReference type="SUPFAM" id="SSF47473">
    <property type="entry name" value="EF-hand"/>
    <property type="match status" value="1"/>
</dbReference>
<dbReference type="Gene3D" id="2.60.40.150">
    <property type="entry name" value="C2 domain"/>
    <property type="match status" value="2"/>
</dbReference>
<dbReference type="EMBL" id="NHYE01005322">
    <property type="protein sequence ID" value="PPQ74683.1"/>
    <property type="molecule type" value="Genomic_DNA"/>
</dbReference>
<reference evidence="16 17" key="1">
    <citation type="journal article" date="2018" name="Evol. Lett.">
        <title>Horizontal gene cluster transfer increased hallucinogenic mushroom diversity.</title>
        <authorList>
            <person name="Reynolds H.T."/>
            <person name="Vijayakumar V."/>
            <person name="Gluck-Thaler E."/>
            <person name="Korotkin H.B."/>
            <person name="Matheny P.B."/>
            <person name="Slot J.C."/>
        </authorList>
    </citation>
    <scope>NUCLEOTIDE SEQUENCE [LARGE SCALE GENOMIC DNA]</scope>
    <source>
        <strain evidence="16 17">SRW20</strain>
    </source>
</reference>
<dbReference type="InterPro" id="IPR033177">
    <property type="entry name" value="PSD-B"/>
</dbReference>
<feature type="region of interest" description="Disordered" evidence="13">
    <location>
        <begin position="801"/>
        <end position="886"/>
    </location>
</feature>
<proteinExistence type="predicted"/>
<name>A0A409W8H6_9AGAR</name>
<dbReference type="PROSITE" id="PS00018">
    <property type="entry name" value="EF_HAND_1"/>
    <property type="match status" value="1"/>
</dbReference>
<dbReference type="InterPro" id="IPR003817">
    <property type="entry name" value="PS_Dcarbxylase"/>
</dbReference>
<gene>
    <name evidence="16" type="ORF">CVT26_007666</name>
</gene>
<evidence type="ECO:0000256" key="5">
    <source>
        <dbReference type="ARBA" id="ARBA00022793"/>
    </source>
</evidence>
<keyword evidence="6" id="KW-0106">Calcium</keyword>
<keyword evidence="5" id="KW-0210">Decarboxylase</keyword>
<dbReference type="PANTHER" id="PTHR10067:SF17">
    <property type="entry name" value="PHOSPHATIDYLSERINE DECARBOXYLASE PROENZYME 2"/>
    <property type="match status" value="1"/>
</dbReference>
<dbReference type="PROSITE" id="PS50222">
    <property type="entry name" value="EF_HAND_2"/>
    <property type="match status" value="1"/>
</dbReference>
<feature type="compositionally biased region" description="Pro residues" evidence="13">
    <location>
        <begin position="256"/>
        <end position="268"/>
    </location>
</feature>
<keyword evidence="7" id="KW-0443">Lipid metabolism</keyword>
<protein>
    <recommendedName>
        <fullName evidence="3">phosphatidylserine decarboxylase</fullName>
        <ecNumber evidence="3">4.1.1.65</ecNumber>
    </recommendedName>
</protein>
<evidence type="ECO:0000256" key="3">
    <source>
        <dbReference type="ARBA" id="ARBA00012243"/>
    </source>
</evidence>
<accession>A0A409W8H6</accession>
<evidence type="ECO:0000256" key="8">
    <source>
        <dbReference type="ARBA" id="ARBA00023209"/>
    </source>
</evidence>
<keyword evidence="4" id="KW-0444">Lipid biosynthesis</keyword>
<dbReference type="PROSITE" id="PS50004">
    <property type="entry name" value="C2"/>
    <property type="match status" value="2"/>
</dbReference>
<evidence type="ECO:0000256" key="13">
    <source>
        <dbReference type="SAM" id="MobiDB-lite"/>
    </source>
</evidence>
<evidence type="ECO:0000256" key="9">
    <source>
        <dbReference type="ARBA" id="ARBA00023239"/>
    </source>
</evidence>
<feature type="domain" description="EF-hand" evidence="15">
    <location>
        <begin position="653"/>
        <end position="688"/>
    </location>
</feature>
<evidence type="ECO:0000256" key="4">
    <source>
        <dbReference type="ARBA" id="ARBA00022516"/>
    </source>
</evidence>
<feature type="compositionally biased region" description="Low complexity" evidence="13">
    <location>
        <begin position="437"/>
        <end position="470"/>
    </location>
</feature>
<dbReference type="InParanoid" id="A0A409W8H6"/>
<feature type="region of interest" description="Disordered" evidence="13">
    <location>
        <begin position="395"/>
        <end position="473"/>
    </location>
</feature>
<evidence type="ECO:0000259" key="15">
    <source>
        <dbReference type="PROSITE" id="PS50222"/>
    </source>
</evidence>
<evidence type="ECO:0000256" key="12">
    <source>
        <dbReference type="ARBA" id="ARBA00024326"/>
    </source>
</evidence>
<comment type="pathway">
    <text evidence="12">Phospholipid metabolism; phosphatidylethanolamine biosynthesis.</text>
</comment>
<dbReference type="PANTHER" id="PTHR10067">
    <property type="entry name" value="PHOSPHATIDYLSERINE DECARBOXYLASE"/>
    <property type="match status" value="1"/>
</dbReference>
<dbReference type="Gene3D" id="1.10.238.10">
    <property type="entry name" value="EF-hand"/>
    <property type="match status" value="1"/>
</dbReference>
<dbReference type="Pfam" id="PF00168">
    <property type="entry name" value="C2"/>
    <property type="match status" value="2"/>
</dbReference>
<evidence type="ECO:0000259" key="14">
    <source>
        <dbReference type="PROSITE" id="PS50004"/>
    </source>
</evidence>
<dbReference type="CDD" id="cd04039">
    <property type="entry name" value="C2_PSD"/>
    <property type="match status" value="1"/>
</dbReference>
<feature type="domain" description="C2" evidence="14">
    <location>
        <begin position="469"/>
        <end position="602"/>
    </location>
</feature>
<evidence type="ECO:0000313" key="17">
    <source>
        <dbReference type="Proteomes" id="UP000284706"/>
    </source>
</evidence>
<sequence length="1294" mass="142452">MSSDLPSNKKTKIKRALKSAARIPRVPAIKGSRMMGRSSFSPRPGEPPVVLLRLQVLGCTNLLSKDRSGTSDPFVVVSVLNKKEQTPVAKKTLNPTFPEKDATFDFPLYLSLADRLGVVELVVWDKDMIKKDYLGEVSVPLEDWFRGKDEYAFDSPQNKPFTLNLVSTRTNTPSSGTIQVKLGFAPTPNSHNLMEYDEIYGELVKRSRPSLVSAPPTEGVGTIRSHPDAYYHDDGGLSSDEEDEESDAEGVDSDTTPPPSHSPSPSPKPLLDIFIPPTTEIDLMPSTSSDPTPQPPEAQKVPQGPAKPPFRLPPELNILPSSPATPTPGNLPTAVPRRAVSEGQGQAEPAEETPKASAGFSLPAPQPAYPSSTSSSSRFIPNPKKFVRKISGLTAGINAPSSPAVDSQGNLVPPSPISPKTTSSNRSASRERRKFGRSWSGYSSGNGSVSPSGSGSDVGGAATPEAGATPSEIRVKKMRRRKEVGYEFKGSNDIVGIVMLEIQGAEDLPKISNRTRIGWDMDPFVVISFGKKVFRTRVIRHSLNPTWDEKLLFHVRRYETAYKVQLTVLDWDKLTSNDHVGEASFNVKEVMEGGIQPDPETGLYKFDLNDEEEREEGMKEFKLPLETNKNVAWEARHSPTIKFRAKYQPYDALRQRFWRQYLQQYDSDNTNTISHLELTAMLDSLGSTLTRSTLASFFTRFNKNPKEDELTIDEAVMCLEAELGRPVEEKRRLDEDTKEGEDGSVSATPVMMVAGEKGEEVQLDWGRMDFSGPPHVGLPTDAADAMGVGAFSTEPMQLPLHQAAAAHSSDVETPDLSSDDNGESGNNSPTMPLTPGGSLAPSAAGSRKKYRRNPFRRNSRKTSTNSEPATPTVEEAPSPESPPSASVERVINVKNCPLCHRPRMNSKAEIDIITHLAICASEDWNKVDKIMVGNFVTASQAQRKWYTKVIGRVGKGDYRLGANSANIIVQNRMTGQLEEEKMQVYVRLGIRLLYKGASSRMEGARARRLLKSMSIKQGIKYDDPESAKDIPTFIQFHGLNVDEILDPIDSFKTFNQFFYRKLKPSARPVECPDDPYRIVSAADCRLMTFESVSEATKLWIKGREFTVARLLGDTYKDEAHKYAGGALAIFRLAPQDYHRFHSPVDGTIGKMTYIAGEYYTVNPQAIRTALDVYGENARKIVPIDSPQFGRVMAVCVGAMMVGSIITTVEEGESVRRGQEFGYFAFGKMLLVVLEHPLTVLTPGGSTIVMLFEKGRVEWDEDLLINGRASLETLVRVGMGIGRGRPGANTPMVDN</sequence>
<feature type="compositionally biased region" description="Acidic residues" evidence="13">
    <location>
        <begin position="239"/>
        <end position="252"/>
    </location>
</feature>
<dbReference type="CDD" id="cd00030">
    <property type="entry name" value="C2"/>
    <property type="match status" value="1"/>
</dbReference>
<evidence type="ECO:0000256" key="2">
    <source>
        <dbReference type="ARBA" id="ARBA00005189"/>
    </source>
</evidence>
<dbReference type="FunCoup" id="A0A409W8H6">
    <property type="interactions" value="49"/>
</dbReference>
<evidence type="ECO:0000256" key="6">
    <source>
        <dbReference type="ARBA" id="ARBA00022837"/>
    </source>
</evidence>
<evidence type="ECO:0000256" key="11">
    <source>
        <dbReference type="ARBA" id="ARBA00023317"/>
    </source>
</evidence>
<feature type="compositionally biased region" description="Low complexity" evidence="13">
    <location>
        <begin position="866"/>
        <end position="886"/>
    </location>
</feature>
<feature type="compositionally biased region" description="Basic residues" evidence="13">
    <location>
        <begin position="846"/>
        <end position="860"/>
    </location>
</feature>
<comment type="pathway">
    <text evidence="2">Lipid metabolism.</text>
</comment>
<keyword evidence="11" id="KW-0670">Pyruvate</keyword>
<evidence type="ECO:0000256" key="7">
    <source>
        <dbReference type="ARBA" id="ARBA00023098"/>
    </source>
</evidence>
<comment type="cofactor">
    <cofactor evidence="1">
        <name>pyruvate</name>
        <dbReference type="ChEBI" id="CHEBI:15361"/>
    </cofactor>
</comment>
<dbReference type="UniPathway" id="UPA00558"/>
<keyword evidence="17" id="KW-1185">Reference proteome</keyword>
<dbReference type="EC" id="4.1.1.65" evidence="3"/>
<dbReference type="GO" id="GO:0004609">
    <property type="term" value="F:phosphatidylserine decarboxylase activity"/>
    <property type="evidence" value="ECO:0007669"/>
    <property type="project" value="UniProtKB-EC"/>
</dbReference>
<dbReference type="NCBIfam" id="TIGR00163">
    <property type="entry name" value="PS_decarb"/>
    <property type="match status" value="1"/>
</dbReference>
<dbReference type="InterPro" id="IPR018247">
    <property type="entry name" value="EF_Hand_1_Ca_BS"/>
</dbReference>
<organism evidence="16 17">
    <name type="scientific">Gymnopilus dilepis</name>
    <dbReference type="NCBI Taxonomy" id="231916"/>
    <lineage>
        <taxon>Eukaryota</taxon>
        <taxon>Fungi</taxon>
        <taxon>Dikarya</taxon>
        <taxon>Basidiomycota</taxon>
        <taxon>Agaricomycotina</taxon>
        <taxon>Agaricomycetes</taxon>
        <taxon>Agaricomycetidae</taxon>
        <taxon>Agaricales</taxon>
        <taxon>Agaricineae</taxon>
        <taxon>Hymenogastraceae</taxon>
        <taxon>Gymnopilus</taxon>
    </lineage>
</organism>
<keyword evidence="9" id="KW-0456">Lyase</keyword>